<protein>
    <submittedName>
        <fullName evidence="2">Uncharacterized protein</fullName>
    </submittedName>
</protein>
<dbReference type="VEuPathDB" id="FungiDB:FUN_021944"/>
<dbReference type="EMBL" id="LLXI01000883">
    <property type="protein sequence ID" value="PKY50496.1"/>
    <property type="molecule type" value="Genomic_DNA"/>
</dbReference>
<gene>
    <name evidence="2" type="ORF">RhiirA4_467003</name>
</gene>
<feature type="region of interest" description="Disordered" evidence="1">
    <location>
        <begin position="163"/>
        <end position="182"/>
    </location>
</feature>
<dbReference type="AlphaFoldDB" id="A0A2I1GV50"/>
<organism evidence="2 3">
    <name type="scientific">Rhizophagus irregularis</name>
    <dbReference type="NCBI Taxonomy" id="588596"/>
    <lineage>
        <taxon>Eukaryota</taxon>
        <taxon>Fungi</taxon>
        <taxon>Fungi incertae sedis</taxon>
        <taxon>Mucoromycota</taxon>
        <taxon>Glomeromycotina</taxon>
        <taxon>Glomeromycetes</taxon>
        <taxon>Glomerales</taxon>
        <taxon>Glomeraceae</taxon>
        <taxon>Rhizophagus</taxon>
    </lineage>
</organism>
<dbReference type="Proteomes" id="UP000234323">
    <property type="component" value="Unassembled WGS sequence"/>
</dbReference>
<proteinExistence type="predicted"/>
<comment type="caution">
    <text evidence="2">The sequence shown here is derived from an EMBL/GenBank/DDBJ whole genome shotgun (WGS) entry which is preliminary data.</text>
</comment>
<evidence type="ECO:0000313" key="3">
    <source>
        <dbReference type="Proteomes" id="UP000234323"/>
    </source>
</evidence>
<dbReference type="VEuPathDB" id="FungiDB:RhiirFUN_003876"/>
<evidence type="ECO:0000313" key="2">
    <source>
        <dbReference type="EMBL" id="PKY50496.1"/>
    </source>
</evidence>
<evidence type="ECO:0000256" key="1">
    <source>
        <dbReference type="SAM" id="MobiDB-lite"/>
    </source>
</evidence>
<feature type="compositionally biased region" description="Polar residues" evidence="1">
    <location>
        <begin position="171"/>
        <end position="182"/>
    </location>
</feature>
<keyword evidence="3" id="KW-1185">Reference proteome</keyword>
<accession>A0A2I1GV50</accession>
<name>A0A2I1GV50_9GLOM</name>
<sequence length="256" mass="29198">MVVDTFASEQDCQRIALTFGFVVFMDCYVARLVEDNYGQEMITPNIHLSLHIAEDICQRLWPSESDDGLPRFVGDDGKRSLHSILTTKARDTLFSYFGASTLPLITKILEWKNNPAVALCYDKLFNQEGSLIVLTQILEKVFVEPSLHIDRILISLHFDGPEGENQDDDQTNASEAKTNTLTSAKTSVPTEFRLPELNPNEPFLIKNKFVIDTLILHLQQKSEISKERLGECKKDIILELDDYQRYWGKKILCISI</sequence>
<reference evidence="2 3" key="1">
    <citation type="submission" date="2015-10" db="EMBL/GenBank/DDBJ databases">
        <title>Genome analyses suggest a sexual origin of heterokaryosis in a supposedly ancient asexual fungus.</title>
        <authorList>
            <person name="Ropars J."/>
            <person name="Sedzielewska K."/>
            <person name="Noel J."/>
            <person name="Charron P."/>
            <person name="Farinelli L."/>
            <person name="Marton T."/>
            <person name="Kruger M."/>
            <person name="Pelin A."/>
            <person name="Brachmann A."/>
            <person name="Corradi N."/>
        </authorList>
    </citation>
    <scope>NUCLEOTIDE SEQUENCE [LARGE SCALE GENOMIC DNA]</scope>
    <source>
        <strain evidence="2 3">A4</strain>
    </source>
</reference>